<organism evidence="7 8">
    <name type="scientific">Liquorilactobacillus sucicola DSM 21376 = JCM 15457</name>
    <dbReference type="NCBI Taxonomy" id="1423806"/>
    <lineage>
        <taxon>Bacteria</taxon>
        <taxon>Bacillati</taxon>
        <taxon>Bacillota</taxon>
        <taxon>Bacilli</taxon>
        <taxon>Lactobacillales</taxon>
        <taxon>Lactobacillaceae</taxon>
        <taxon>Liquorilactobacillus</taxon>
    </lineage>
</organism>
<dbReference type="Pfam" id="PF00389">
    <property type="entry name" value="2-Hacid_dh"/>
    <property type="match status" value="1"/>
</dbReference>
<proteinExistence type="inferred from homology"/>
<evidence type="ECO:0000256" key="4">
    <source>
        <dbReference type="RuleBase" id="RU003719"/>
    </source>
</evidence>
<dbReference type="InterPro" id="IPR029752">
    <property type="entry name" value="D-isomer_DH_CS1"/>
</dbReference>
<evidence type="ECO:0000256" key="3">
    <source>
        <dbReference type="ARBA" id="ARBA00023027"/>
    </source>
</evidence>
<evidence type="ECO:0000256" key="1">
    <source>
        <dbReference type="ARBA" id="ARBA00005854"/>
    </source>
</evidence>
<sequence>MKIIISDYATSMMADHSYEFEILKHHHPEWFIKTVVYDPGDQSEFTRELADTDALITAFIPADAKLFTKAPRLKLISVNAMGFNNVNLEDAAKYGIRVCALPDYCSDDVAEFTLTLILSLTKQLKAYDLLLNDTHVWQYDALLPQKRLAAQTLGIFGLGNIGQKVARLARSFGMNIIAYDPYLPQNIAEELRIPLLSATDIYKKADIITNHMRLTASNRAFFNKSAFNQMGASRHPLFINVARGESVDEKALLDALDTGMIRGAGLDVLSTEKPELEGHPLLKRSNVILTPHAAFYSHDSVMELQRFSCQNTVNFFEDKLDKVNHFVDFDQRAAQNSITLSS</sequence>
<gene>
    <name evidence="7" type="ORF">FD15_GL001455</name>
</gene>
<dbReference type="PANTHER" id="PTHR43761">
    <property type="entry name" value="D-ISOMER SPECIFIC 2-HYDROXYACID DEHYDROGENASE FAMILY PROTEIN (AFU_ORTHOLOGUE AFUA_1G13630)"/>
    <property type="match status" value="1"/>
</dbReference>
<dbReference type="GO" id="GO:0051287">
    <property type="term" value="F:NAD binding"/>
    <property type="evidence" value="ECO:0007669"/>
    <property type="project" value="InterPro"/>
</dbReference>
<evidence type="ECO:0000256" key="2">
    <source>
        <dbReference type="ARBA" id="ARBA00023002"/>
    </source>
</evidence>
<keyword evidence="3" id="KW-0520">NAD</keyword>
<dbReference type="AlphaFoldDB" id="A0A023CXF3"/>
<dbReference type="InterPro" id="IPR006140">
    <property type="entry name" value="D-isomer_DH_NAD-bd"/>
</dbReference>
<dbReference type="eggNOG" id="COG1052">
    <property type="taxonomic scope" value="Bacteria"/>
</dbReference>
<dbReference type="Gene3D" id="3.40.50.720">
    <property type="entry name" value="NAD(P)-binding Rossmann-like Domain"/>
    <property type="match status" value="2"/>
</dbReference>
<evidence type="ECO:0000259" key="5">
    <source>
        <dbReference type="Pfam" id="PF00389"/>
    </source>
</evidence>
<dbReference type="PANTHER" id="PTHR43761:SF1">
    <property type="entry name" value="D-ISOMER SPECIFIC 2-HYDROXYACID DEHYDROGENASE CATALYTIC DOMAIN-CONTAINING PROTEIN-RELATED"/>
    <property type="match status" value="1"/>
</dbReference>
<comment type="caution">
    <text evidence="7">The sequence shown here is derived from an EMBL/GenBank/DDBJ whole genome shotgun (WGS) entry which is preliminary data.</text>
</comment>
<evidence type="ECO:0000313" key="7">
    <source>
        <dbReference type="EMBL" id="KRN06255.1"/>
    </source>
</evidence>
<dbReference type="SUPFAM" id="SSF51735">
    <property type="entry name" value="NAD(P)-binding Rossmann-fold domains"/>
    <property type="match status" value="1"/>
</dbReference>
<dbReference type="STRING" id="1423806.FD15_GL001455"/>
<dbReference type="InterPro" id="IPR036291">
    <property type="entry name" value="NAD(P)-bd_dom_sf"/>
</dbReference>
<name>A0A023CXF3_9LACO</name>
<feature type="domain" description="D-isomer specific 2-hydroxyacid dehydrogenase NAD-binding" evidence="6">
    <location>
        <begin position="114"/>
        <end position="294"/>
    </location>
</feature>
<dbReference type="InterPro" id="IPR050418">
    <property type="entry name" value="D-iso_2-hydroxyacid_DH_PdxB"/>
</dbReference>
<evidence type="ECO:0000259" key="6">
    <source>
        <dbReference type="Pfam" id="PF02826"/>
    </source>
</evidence>
<keyword evidence="8" id="KW-1185">Reference proteome</keyword>
<dbReference type="RefSeq" id="WP_051993293.1">
    <property type="nucleotide sequence ID" value="NZ_AYZF01000013.1"/>
</dbReference>
<dbReference type="OrthoDB" id="9805416at2"/>
<evidence type="ECO:0000313" key="8">
    <source>
        <dbReference type="Proteomes" id="UP000050961"/>
    </source>
</evidence>
<dbReference type="PROSITE" id="PS00065">
    <property type="entry name" value="D_2_HYDROXYACID_DH_1"/>
    <property type="match status" value="1"/>
</dbReference>
<feature type="domain" description="D-isomer specific 2-hydroxyacid dehydrogenase catalytic" evidence="5">
    <location>
        <begin position="16"/>
        <end position="319"/>
    </location>
</feature>
<comment type="similarity">
    <text evidence="1 4">Belongs to the D-isomer specific 2-hydroxyacid dehydrogenase family.</text>
</comment>
<dbReference type="SUPFAM" id="SSF52283">
    <property type="entry name" value="Formate/glycerate dehydrogenase catalytic domain-like"/>
    <property type="match status" value="1"/>
</dbReference>
<reference evidence="7 8" key="1">
    <citation type="journal article" date="2015" name="Genome Announc.">
        <title>Expanding the biotechnology potential of lactobacilli through comparative genomics of 213 strains and associated genera.</title>
        <authorList>
            <person name="Sun Z."/>
            <person name="Harris H.M."/>
            <person name="McCann A."/>
            <person name="Guo C."/>
            <person name="Argimon S."/>
            <person name="Zhang W."/>
            <person name="Yang X."/>
            <person name="Jeffery I.B."/>
            <person name="Cooney J.C."/>
            <person name="Kagawa T.F."/>
            <person name="Liu W."/>
            <person name="Song Y."/>
            <person name="Salvetti E."/>
            <person name="Wrobel A."/>
            <person name="Rasinkangas P."/>
            <person name="Parkhill J."/>
            <person name="Rea M.C."/>
            <person name="O'Sullivan O."/>
            <person name="Ritari J."/>
            <person name="Douillard F.P."/>
            <person name="Paul Ross R."/>
            <person name="Yang R."/>
            <person name="Briner A.E."/>
            <person name="Felis G.E."/>
            <person name="de Vos W.M."/>
            <person name="Barrangou R."/>
            <person name="Klaenhammer T.R."/>
            <person name="Caufield P.W."/>
            <person name="Cui Y."/>
            <person name="Zhang H."/>
            <person name="O'Toole P.W."/>
        </authorList>
    </citation>
    <scope>NUCLEOTIDE SEQUENCE [LARGE SCALE GENOMIC DNA]</scope>
    <source>
        <strain evidence="7 8">DSM 21376</strain>
    </source>
</reference>
<dbReference type="Proteomes" id="UP000050961">
    <property type="component" value="Unassembled WGS sequence"/>
</dbReference>
<dbReference type="Pfam" id="PF02826">
    <property type="entry name" value="2-Hacid_dh_C"/>
    <property type="match status" value="1"/>
</dbReference>
<protein>
    <submittedName>
        <fullName evidence="7">Dehydrogenase</fullName>
    </submittedName>
</protein>
<dbReference type="EMBL" id="AYZF01000013">
    <property type="protein sequence ID" value="KRN06255.1"/>
    <property type="molecule type" value="Genomic_DNA"/>
</dbReference>
<dbReference type="GO" id="GO:0016616">
    <property type="term" value="F:oxidoreductase activity, acting on the CH-OH group of donors, NAD or NADP as acceptor"/>
    <property type="evidence" value="ECO:0007669"/>
    <property type="project" value="InterPro"/>
</dbReference>
<accession>A0A023CXF3</accession>
<dbReference type="InterPro" id="IPR006139">
    <property type="entry name" value="D-isomer_2_OHA_DH_cat_dom"/>
</dbReference>
<dbReference type="PATRIC" id="fig|1423806.3.peg.1474"/>
<keyword evidence="2 4" id="KW-0560">Oxidoreductase</keyword>